<accession>A0AC58RQ27</accession>
<gene>
    <name evidence="2" type="primary">LOC142162389</name>
</gene>
<sequence length="134" mass="14828">MRYGELKSHVQTTWRKDYTNVSGNLSSCIHVETTGIKEAANYPAPSRTISSSNETVTNPAYPTWFHQDQLIQNAILALVDSTLAASVASANTLKAAWDALHIVYANKSQMRIFSLRDRLACLAKNALPGTDYMH</sequence>
<dbReference type="Proteomes" id="UP000790787">
    <property type="component" value="Chromosome 7"/>
</dbReference>
<organism evidence="1 2">
    <name type="scientific">Nicotiana tabacum</name>
    <name type="common">Common tobacco</name>
    <dbReference type="NCBI Taxonomy" id="4097"/>
    <lineage>
        <taxon>Eukaryota</taxon>
        <taxon>Viridiplantae</taxon>
        <taxon>Streptophyta</taxon>
        <taxon>Embryophyta</taxon>
        <taxon>Tracheophyta</taxon>
        <taxon>Spermatophyta</taxon>
        <taxon>Magnoliopsida</taxon>
        <taxon>eudicotyledons</taxon>
        <taxon>Gunneridae</taxon>
        <taxon>Pentapetalae</taxon>
        <taxon>asterids</taxon>
        <taxon>lamiids</taxon>
        <taxon>Solanales</taxon>
        <taxon>Solanaceae</taxon>
        <taxon>Nicotianoideae</taxon>
        <taxon>Nicotianeae</taxon>
        <taxon>Nicotiana</taxon>
    </lineage>
</organism>
<dbReference type="RefSeq" id="XP_075074839.1">
    <property type="nucleotide sequence ID" value="XM_075218738.1"/>
</dbReference>
<reference evidence="1" key="1">
    <citation type="journal article" date="2014" name="Nat. Commun.">
        <title>The tobacco genome sequence and its comparison with those of tomato and potato.</title>
        <authorList>
            <person name="Sierro N."/>
            <person name="Battey J.N."/>
            <person name="Ouadi S."/>
            <person name="Bakaher N."/>
            <person name="Bovet L."/>
            <person name="Willig A."/>
            <person name="Goepfert S."/>
            <person name="Peitsch M.C."/>
            <person name="Ivanov N.V."/>
        </authorList>
    </citation>
    <scope>NUCLEOTIDE SEQUENCE [LARGE SCALE GENOMIC DNA]</scope>
</reference>
<proteinExistence type="predicted"/>
<evidence type="ECO:0000313" key="2">
    <source>
        <dbReference type="RefSeq" id="XP_075074839.1"/>
    </source>
</evidence>
<name>A0AC58RQ27_TOBAC</name>
<keyword evidence="1" id="KW-1185">Reference proteome</keyword>
<protein>
    <submittedName>
        <fullName evidence="2">Uncharacterized protein LOC142162389</fullName>
    </submittedName>
</protein>
<evidence type="ECO:0000313" key="1">
    <source>
        <dbReference type="Proteomes" id="UP000790787"/>
    </source>
</evidence>
<reference evidence="2" key="2">
    <citation type="submission" date="2025-08" db="UniProtKB">
        <authorList>
            <consortium name="RefSeq"/>
        </authorList>
    </citation>
    <scope>IDENTIFICATION</scope>
    <source>
        <tissue evidence="2">Leaf</tissue>
    </source>
</reference>